<protein>
    <submittedName>
        <fullName evidence="1">Uncharacterized protein</fullName>
    </submittedName>
</protein>
<organism evidence="1 2">
    <name type="scientific">Microlunatus capsulatus</name>
    <dbReference type="NCBI Taxonomy" id="99117"/>
    <lineage>
        <taxon>Bacteria</taxon>
        <taxon>Bacillati</taxon>
        <taxon>Actinomycetota</taxon>
        <taxon>Actinomycetes</taxon>
        <taxon>Propionibacteriales</taxon>
        <taxon>Propionibacteriaceae</taxon>
        <taxon>Microlunatus</taxon>
    </lineage>
</organism>
<comment type="caution">
    <text evidence="1">The sequence shown here is derived from an EMBL/GenBank/DDBJ whole genome shotgun (WGS) entry which is preliminary data.</text>
</comment>
<evidence type="ECO:0000313" key="1">
    <source>
        <dbReference type="EMBL" id="MBP2415385.1"/>
    </source>
</evidence>
<dbReference type="RefSeq" id="WP_210052365.1">
    <property type="nucleotide sequence ID" value="NZ_BAAAMH010000036.1"/>
</dbReference>
<keyword evidence="2" id="KW-1185">Reference proteome</keyword>
<gene>
    <name evidence="1" type="ORF">JOF54_000307</name>
</gene>
<evidence type="ECO:0000313" key="2">
    <source>
        <dbReference type="Proteomes" id="UP000758168"/>
    </source>
</evidence>
<sequence length="107" mass="12049">MIAPLRPTAKHRYPLTPVEDYARWTRDDGSAFDPWLRTHLRMGGRLLGTSPASQTFTGTVDQWRDWSGLELPGDGAYVVPDALAPLHVDRAVDRGTCVEPAIWVRHR</sequence>
<accession>A0ABS4Z3S1</accession>
<dbReference type="Gene3D" id="3.40.630.30">
    <property type="match status" value="1"/>
</dbReference>
<name>A0ABS4Z3S1_9ACTN</name>
<reference evidence="1 2" key="1">
    <citation type="submission" date="2021-03" db="EMBL/GenBank/DDBJ databases">
        <title>Sequencing the genomes of 1000 actinobacteria strains.</title>
        <authorList>
            <person name="Klenk H.-P."/>
        </authorList>
    </citation>
    <scope>NUCLEOTIDE SEQUENCE [LARGE SCALE GENOMIC DNA]</scope>
    <source>
        <strain evidence="1 2">DSM 12936</strain>
    </source>
</reference>
<dbReference type="Proteomes" id="UP000758168">
    <property type="component" value="Unassembled WGS sequence"/>
</dbReference>
<dbReference type="EMBL" id="JAGIOB010000001">
    <property type="protein sequence ID" value="MBP2415385.1"/>
    <property type="molecule type" value="Genomic_DNA"/>
</dbReference>
<proteinExistence type="predicted"/>